<evidence type="ECO:0000313" key="2">
    <source>
        <dbReference type="Proteomes" id="UP000249557"/>
    </source>
</evidence>
<organism evidence="1 2">
    <name type="scientific">Micavibrio aeruginosavorus</name>
    <dbReference type="NCBI Taxonomy" id="349221"/>
    <lineage>
        <taxon>Bacteria</taxon>
        <taxon>Pseudomonadati</taxon>
        <taxon>Bdellovibrionota</taxon>
        <taxon>Bdellovibrionia</taxon>
        <taxon>Bdellovibrionales</taxon>
        <taxon>Pseudobdellovibrionaceae</taxon>
        <taxon>Micavibrio</taxon>
    </lineage>
</organism>
<sequence length="279" mass="29121">MTHYTSQRGSLFTALFGAVALIGVLAAGVNTVMRGPMMTMSQVTQRTVAENNMLAATRLAIVMATQNQPNSGDCDGDGFVEPIPYRTAGTNPKPTGGGYIPSSIGVNTIDPWKTEYGYCVWDHGPLTTTNNVIGCGGSSALRLKGANAQKHVTLAIISAGKDKTFQTTCNAFVDANADGNPDTPLVNKTPGADDIVITHTYAEANSVGNGLWFLKSDDPNTAEVGKRDIEITGSTGAGMASIGYDPSVGASGVGNFMAVKTDDIYPKTASGHIEFQGMM</sequence>
<protein>
    <submittedName>
        <fullName evidence="1">Uncharacterized protein</fullName>
    </submittedName>
</protein>
<gene>
    <name evidence="1" type="ORF">DI626_11365</name>
</gene>
<comment type="caution">
    <text evidence="1">The sequence shown here is derived from an EMBL/GenBank/DDBJ whole genome shotgun (WGS) entry which is preliminary data.</text>
</comment>
<name>A0A2W5BG56_9BACT</name>
<dbReference type="AlphaFoldDB" id="A0A2W5BG56"/>
<dbReference type="EMBL" id="QFNK01000338">
    <property type="protein sequence ID" value="PZO80108.1"/>
    <property type="molecule type" value="Genomic_DNA"/>
</dbReference>
<accession>A0A2W5BG56</accession>
<proteinExistence type="predicted"/>
<reference evidence="1 2" key="1">
    <citation type="submission" date="2017-08" db="EMBL/GenBank/DDBJ databases">
        <title>Infants hospitalized years apart are colonized by the same room-sourced microbial strains.</title>
        <authorList>
            <person name="Brooks B."/>
            <person name="Olm M.R."/>
            <person name="Firek B.A."/>
            <person name="Baker R."/>
            <person name="Thomas B.C."/>
            <person name="Morowitz M.J."/>
            <person name="Banfield J.F."/>
        </authorList>
    </citation>
    <scope>NUCLEOTIDE SEQUENCE [LARGE SCALE GENOMIC DNA]</scope>
    <source>
        <strain evidence="1">S2_018_000_R2_104</strain>
    </source>
</reference>
<feature type="non-terminal residue" evidence="1">
    <location>
        <position position="279"/>
    </location>
</feature>
<dbReference type="Proteomes" id="UP000249557">
    <property type="component" value="Unassembled WGS sequence"/>
</dbReference>
<evidence type="ECO:0000313" key="1">
    <source>
        <dbReference type="EMBL" id="PZO80108.1"/>
    </source>
</evidence>